<proteinExistence type="predicted"/>
<sequence>MQQGCRPLDNIEVKTWAKSPQKSKTKPEDPLCSGYDTGASIHWINVWEMKRVQTNVISPLHLDREGRGLVFEGLSVISVSEGLCVCPVCSQQLQLSAEAFALSFLSNLMGSGNSLYSSTSVSWK</sequence>
<evidence type="ECO:0000313" key="2">
    <source>
        <dbReference type="Proteomes" id="UP000812440"/>
    </source>
</evidence>
<keyword evidence="2" id="KW-1185">Reference proteome</keyword>
<evidence type="ECO:0000313" key="1">
    <source>
        <dbReference type="EMBL" id="KAG8435931.1"/>
    </source>
</evidence>
<dbReference type="AlphaFoldDB" id="A0A8T2IZT8"/>
<dbReference type="EMBL" id="JAACNH010000007">
    <property type="protein sequence ID" value="KAG8435931.1"/>
    <property type="molecule type" value="Genomic_DNA"/>
</dbReference>
<organism evidence="1 2">
    <name type="scientific">Hymenochirus boettgeri</name>
    <name type="common">Congo dwarf clawed frog</name>
    <dbReference type="NCBI Taxonomy" id="247094"/>
    <lineage>
        <taxon>Eukaryota</taxon>
        <taxon>Metazoa</taxon>
        <taxon>Chordata</taxon>
        <taxon>Craniata</taxon>
        <taxon>Vertebrata</taxon>
        <taxon>Euteleostomi</taxon>
        <taxon>Amphibia</taxon>
        <taxon>Batrachia</taxon>
        <taxon>Anura</taxon>
        <taxon>Pipoidea</taxon>
        <taxon>Pipidae</taxon>
        <taxon>Pipinae</taxon>
        <taxon>Hymenochirus</taxon>
    </lineage>
</organism>
<comment type="caution">
    <text evidence="1">The sequence shown here is derived from an EMBL/GenBank/DDBJ whole genome shotgun (WGS) entry which is preliminary data.</text>
</comment>
<name>A0A8T2IZT8_9PIPI</name>
<accession>A0A8T2IZT8</accession>
<protein>
    <submittedName>
        <fullName evidence="1">Uncharacterized protein</fullName>
    </submittedName>
</protein>
<reference evidence="1" key="1">
    <citation type="thesis" date="2020" institute="ProQuest LLC" country="789 East Eisenhower Parkway, Ann Arbor, MI, USA">
        <title>Comparative Genomics and Chromosome Evolution.</title>
        <authorList>
            <person name="Mudd A.B."/>
        </authorList>
    </citation>
    <scope>NUCLEOTIDE SEQUENCE</scope>
    <source>
        <strain evidence="1">Female2</strain>
        <tissue evidence="1">Blood</tissue>
    </source>
</reference>
<gene>
    <name evidence="1" type="ORF">GDO86_007143</name>
</gene>
<dbReference type="Proteomes" id="UP000812440">
    <property type="component" value="Chromosome 4"/>
</dbReference>